<evidence type="ECO:0000313" key="1">
    <source>
        <dbReference type="EMBL" id="KAF1085232.1"/>
    </source>
</evidence>
<name>A0A9D2WPH3_9FIRM</name>
<proteinExistence type="predicted"/>
<keyword evidence="2" id="KW-1185">Reference proteome</keyword>
<dbReference type="OrthoDB" id="254488at2"/>
<accession>A0A9D2WPH3</accession>
<sequence>MKGLVFLDLLGFSNMVRNDYRRAKDVLDDFFNIAYQLIHKNPEITGTLFSDSLIAYSNDKSLLLDTVCQLYRECLRMNARYTERDRYFLLPRGGISIGLVTIESKTVAPNINNEFIVSPALVHSVKMESGVKGSRLLVAVNLDNGEAIDFTCKKNTRTTLYDDDSIEFWSRYQYKDALWFSDLAKEEDEQKREIEELIDIAIKLVIDNNAIADNMIQHIGTLRIGLLSYSKFFEATRPSELFSDILHIFREDKYWLIWVALIEMAMQSKDSWAVSSIPVLNDFLKKVSLSPGWIEVLKEINKSRNKYIKSLFEQLYN</sequence>
<gene>
    <name evidence="1" type="ORF">SPSYN_01368</name>
</gene>
<evidence type="ECO:0000313" key="2">
    <source>
        <dbReference type="Proteomes" id="UP000798488"/>
    </source>
</evidence>
<reference evidence="1" key="1">
    <citation type="submission" date="2016-02" db="EMBL/GenBank/DDBJ databases">
        <title>Draft Genome Sequence of Sporotomaculum syntrophicum Strain FB, a Syntrophic Benzoate Degrader.</title>
        <authorList>
            <person name="Nobu M.K."/>
            <person name="Narihiro T."/>
            <person name="Qiu Y.-L."/>
            <person name="Ohashi A."/>
            <person name="Liu W.-T."/>
            <person name="Yuji S."/>
        </authorList>
    </citation>
    <scope>NUCLEOTIDE SEQUENCE</scope>
    <source>
        <strain evidence="1">FB</strain>
    </source>
</reference>
<dbReference type="RefSeq" id="WP_161821730.1">
    <property type="nucleotide sequence ID" value="NZ_LSRS01000003.1"/>
</dbReference>
<dbReference type="EMBL" id="LSRS01000003">
    <property type="protein sequence ID" value="KAF1085232.1"/>
    <property type="molecule type" value="Genomic_DNA"/>
</dbReference>
<dbReference type="Proteomes" id="UP000798488">
    <property type="component" value="Unassembled WGS sequence"/>
</dbReference>
<dbReference type="AlphaFoldDB" id="A0A9D2WPH3"/>
<comment type="caution">
    <text evidence="1">The sequence shown here is derived from an EMBL/GenBank/DDBJ whole genome shotgun (WGS) entry which is preliminary data.</text>
</comment>
<protein>
    <submittedName>
        <fullName evidence="1">Uncharacterized protein</fullName>
    </submittedName>
</protein>
<organism evidence="1 2">
    <name type="scientific">Sporotomaculum syntrophicum</name>
    <dbReference type="NCBI Taxonomy" id="182264"/>
    <lineage>
        <taxon>Bacteria</taxon>
        <taxon>Bacillati</taxon>
        <taxon>Bacillota</taxon>
        <taxon>Clostridia</taxon>
        <taxon>Eubacteriales</taxon>
        <taxon>Desulfallaceae</taxon>
        <taxon>Sporotomaculum</taxon>
    </lineage>
</organism>